<sequence>MTHNPDDVVMVAAGTLIQVQLWQQALKEAGIDSRVVGGELTGGIGTAFPDSVELWAHRSDAEKATAAVSRMEKEKEHTHRHEMTHPTEKHGHPVSDPKPDTSRGPTHGAPPHRPLP</sequence>
<gene>
    <name evidence="2" type="ORF">FRUB_00812</name>
</gene>
<dbReference type="RefSeq" id="WP_088252254.1">
    <property type="nucleotide sequence ID" value="NZ_NIDE01000001.1"/>
</dbReference>
<dbReference type="Proteomes" id="UP000214646">
    <property type="component" value="Unassembled WGS sequence"/>
</dbReference>
<protein>
    <submittedName>
        <fullName evidence="2">Uncharacterized protein</fullName>
    </submittedName>
</protein>
<accession>A0A225E1M8</accession>
<dbReference type="EMBL" id="NIDE01000001">
    <property type="protein sequence ID" value="OWK47113.1"/>
    <property type="molecule type" value="Genomic_DNA"/>
</dbReference>
<evidence type="ECO:0000313" key="3">
    <source>
        <dbReference type="Proteomes" id="UP000214646"/>
    </source>
</evidence>
<name>A0A225E1M8_9BACT</name>
<proteinExistence type="predicted"/>
<evidence type="ECO:0000256" key="1">
    <source>
        <dbReference type="SAM" id="MobiDB-lite"/>
    </source>
</evidence>
<evidence type="ECO:0000313" key="2">
    <source>
        <dbReference type="EMBL" id="OWK47113.1"/>
    </source>
</evidence>
<reference evidence="3" key="1">
    <citation type="submission" date="2017-06" db="EMBL/GenBank/DDBJ databases">
        <title>Genome analysis of Fimbriiglobus ruber SP5, the first member of the order Planctomycetales with confirmed chitinolytic capability.</title>
        <authorList>
            <person name="Ravin N.V."/>
            <person name="Rakitin A.L."/>
            <person name="Ivanova A.A."/>
            <person name="Beletsky A.V."/>
            <person name="Kulichevskaya I.S."/>
            <person name="Mardanov A.V."/>
            <person name="Dedysh S.N."/>
        </authorList>
    </citation>
    <scope>NUCLEOTIDE SEQUENCE [LARGE SCALE GENOMIC DNA]</scope>
    <source>
        <strain evidence="3">SP5</strain>
    </source>
</reference>
<dbReference type="OrthoDB" id="6197669at2"/>
<feature type="compositionally biased region" description="Basic and acidic residues" evidence="1">
    <location>
        <begin position="70"/>
        <end position="101"/>
    </location>
</feature>
<dbReference type="AlphaFoldDB" id="A0A225E1M8"/>
<organism evidence="2 3">
    <name type="scientific">Fimbriiglobus ruber</name>
    <dbReference type="NCBI Taxonomy" id="1908690"/>
    <lineage>
        <taxon>Bacteria</taxon>
        <taxon>Pseudomonadati</taxon>
        <taxon>Planctomycetota</taxon>
        <taxon>Planctomycetia</taxon>
        <taxon>Gemmatales</taxon>
        <taxon>Gemmataceae</taxon>
        <taxon>Fimbriiglobus</taxon>
    </lineage>
</organism>
<keyword evidence="3" id="KW-1185">Reference proteome</keyword>
<feature type="region of interest" description="Disordered" evidence="1">
    <location>
        <begin position="62"/>
        <end position="116"/>
    </location>
</feature>
<comment type="caution">
    <text evidence="2">The sequence shown here is derived from an EMBL/GenBank/DDBJ whole genome shotgun (WGS) entry which is preliminary data.</text>
</comment>